<accession>A0A7V3ZUX5</accession>
<evidence type="ECO:0000259" key="1">
    <source>
        <dbReference type="Pfam" id="PF09413"/>
    </source>
</evidence>
<protein>
    <recommendedName>
        <fullName evidence="1">DUF2007 domain-containing protein</fullName>
    </recommendedName>
</protein>
<dbReference type="Pfam" id="PF09413">
    <property type="entry name" value="DUF2007"/>
    <property type="match status" value="1"/>
</dbReference>
<dbReference type="AlphaFoldDB" id="A0A7V3ZUX5"/>
<organism evidence="2">
    <name type="scientific">candidate division WOR-3 bacterium</name>
    <dbReference type="NCBI Taxonomy" id="2052148"/>
    <lineage>
        <taxon>Bacteria</taxon>
        <taxon>Bacteria division WOR-3</taxon>
    </lineage>
</organism>
<proteinExistence type="predicted"/>
<evidence type="ECO:0000313" key="2">
    <source>
        <dbReference type="EMBL" id="HGK63634.1"/>
    </source>
</evidence>
<dbReference type="InterPro" id="IPR018551">
    <property type="entry name" value="DUF2007"/>
</dbReference>
<reference evidence="2" key="1">
    <citation type="journal article" date="2020" name="mSystems">
        <title>Genome- and Community-Level Interaction Insights into Carbon Utilization and Element Cycling Functions of Hydrothermarchaeota in Hydrothermal Sediment.</title>
        <authorList>
            <person name="Zhou Z."/>
            <person name="Liu Y."/>
            <person name="Xu W."/>
            <person name="Pan J."/>
            <person name="Luo Z.H."/>
            <person name="Li M."/>
        </authorList>
    </citation>
    <scope>NUCLEOTIDE SEQUENCE [LARGE SCALE GENOMIC DNA]</scope>
    <source>
        <strain evidence="2">SpSt-697</strain>
    </source>
</reference>
<sequence>MALKVLYKPKSEIEAITIQSFLESIGIKAFIRSYDLPYFDGIAKMMKAHWGEILVAEEDFEKANEFLKEFLSEKND</sequence>
<name>A0A7V3ZUX5_UNCW3</name>
<comment type="caution">
    <text evidence="2">The sequence shown here is derived from an EMBL/GenBank/DDBJ whole genome shotgun (WGS) entry which is preliminary data.</text>
</comment>
<feature type="domain" description="DUF2007" evidence="1">
    <location>
        <begin position="4"/>
        <end position="70"/>
    </location>
</feature>
<dbReference type="EMBL" id="DTDR01000089">
    <property type="protein sequence ID" value="HGK63634.1"/>
    <property type="molecule type" value="Genomic_DNA"/>
</dbReference>
<gene>
    <name evidence="2" type="ORF">ENU74_03475</name>
</gene>